<dbReference type="InterPro" id="IPR011009">
    <property type="entry name" value="Kinase-like_dom_sf"/>
</dbReference>
<dbReference type="InterPro" id="IPR041726">
    <property type="entry name" value="ACAD10_11_N"/>
</dbReference>
<dbReference type="Gene3D" id="3.90.1200.10">
    <property type="match status" value="1"/>
</dbReference>
<dbReference type="PANTHER" id="PTHR21310">
    <property type="entry name" value="AMINOGLYCOSIDE PHOSPHOTRANSFERASE-RELATED-RELATED"/>
    <property type="match status" value="1"/>
</dbReference>
<reference evidence="2" key="1">
    <citation type="submission" date="2020-05" db="EMBL/GenBank/DDBJ databases">
        <authorList>
            <person name="Chiriac C."/>
            <person name="Salcher M."/>
            <person name="Ghai R."/>
            <person name="Kavagutti S V."/>
        </authorList>
    </citation>
    <scope>NUCLEOTIDE SEQUENCE</scope>
</reference>
<protein>
    <submittedName>
        <fullName evidence="2">Unannotated protein</fullName>
    </submittedName>
</protein>
<feature type="domain" description="Aminoglycoside phosphotransferase" evidence="1">
    <location>
        <begin position="47"/>
        <end position="246"/>
    </location>
</feature>
<evidence type="ECO:0000313" key="2">
    <source>
        <dbReference type="EMBL" id="CAB4880817.1"/>
    </source>
</evidence>
<dbReference type="InterPro" id="IPR051678">
    <property type="entry name" value="AGP_Transferase"/>
</dbReference>
<accession>A0A6J7ECB5</accession>
<dbReference type="CDD" id="cd05154">
    <property type="entry name" value="ACAD10_11_N-like"/>
    <property type="match status" value="1"/>
</dbReference>
<sequence>MSDPRCAAVEALLSQAGELASGERVERFEQLQGGWSRHSHIAHIAGGSEGRRYIVRVRPPGALLDTDLGLEFRVFAALEGADVAAPRVYGLEPLADSPFDGPFFVMEFLPGVAPNMYGRDDQAMLAADWDGARAIATDMVTTLAAIHGLDAAALPDDLPRLSFGDIVARWRSVYEERRLVRDPVIEQGFAWLEEQTPLDSREGLVHGDFRIGNTLIDKGRLTAVLDWELAYAGDVRFDLGYLALERSAGKHLRRRTPFMGTFADQAWFLERYGELTGSPVTEEELRPFQMLSIMMLLATQITAVWMYANGRTTDFRMVWARYSFPGLRDDMVRLMQW</sequence>
<dbReference type="Pfam" id="PF01636">
    <property type="entry name" value="APH"/>
    <property type="match status" value="1"/>
</dbReference>
<dbReference type="SUPFAM" id="SSF56112">
    <property type="entry name" value="Protein kinase-like (PK-like)"/>
    <property type="match status" value="1"/>
</dbReference>
<dbReference type="Gene3D" id="3.30.200.20">
    <property type="entry name" value="Phosphorylase Kinase, domain 1"/>
    <property type="match status" value="1"/>
</dbReference>
<proteinExistence type="predicted"/>
<gene>
    <name evidence="2" type="ORF">UFOPK3423_01332</name>
</gene>
<organism evidence="2">
    <name type="scientific">freshwater metagenome</name>
    <dbReference type="NCBI Taxonomy" id="449393"/>
    <lineage>
        <taxon>unclassified sequences</taxon>
        <taxon>metagenomes</taxon>
        <taxon>ecological metagenomes</taxon>
    </lineage>
</organism>
<dbReference type="EMBL" id="CAFBLQ010000171">
    <property type="protein sequence ID" value="CAB4880817.1"/>
    <property type="molecule type" value="Genomic_DNA"/>
</dbReference>
<dbReference type="InterPro" id="IPR002575">
    <property type="entry name" value="Aminoglycoside_PTrfase"/>
</dbReference>
<evidence type="ECO:0000259" key="1">
    <source>
        <dbReference type="Pfam" id="PF01636"/>
    </source>
</evidence>
<name>A0A6J7ECB5_9ZZZZ</name>
<dbReference type="AlphaFoldDB" id="A0A6J7ECB5"/>
<dbReference type="PANTHER" id="PTHR21310:SF40">
    <property type="entry name" value="AMINOGLYCOSIDE PHOSPHOTRANSFERASE DOMAIN-CONTAINING PROTEIN-RELATED"/>
    <property type="match status" value="1"/>
</dbReference>